<feature type="chain" id="PRO_5046440698" evidence="1">
    <location>
        <begin position="21"/>
        <end position="217"/>
    </location>
</feature>
<comment type="caution">
    <text evidence="2">The sequence shown here is derived from an EMBL/GenBank/DDBJ whole genome shotgun (WGS) entry which is preliminary data.</text>
</comment>
<dbReference type="Proteomes" id="UP001597375">
    <property type="component" value="Unassembled WGS sequence"/>
</dbReference>
<dbReference type="RefSeq" id="WP_386818072.1">
    <property type="nucleotide sequence ID" value="NZ_JBHUIT010000002.1"/>
</dbReference>
<keyword evidence="1" id="KW-0732">Signal</keyword>
<organism evidence="2 3">
    <name type="scientific">Luteolibacter algae</name>
    <dbReference type="NCBI Taxonomy" id="454151"/>
    <lineage>
        <taxon>Bacteria</taxon>
        <taxon>Pseudomonadati</taxon>
        <taxon>Verrucomicrobiota</taxon>
        <taxon>Verrucomicrobiia</taxon>
        <taxon>Verrucomicrobiales</taxon>
        <taxon>Verrucomicrobiaceae</taxon>
        <taxon>Luteolibacter</taxon>
    </lineage>
</organism>
<feature type="signal peptide" evidence="1">
    <location>
        <begin position="1"/>
        <end position="20"/>
    </location>
</feature>
<evidence type="ECO:0000313" key="3">
    <source>
        <dbReference type="Proteomes" id="UP001597375"/>
    </source>
</evidence>
<keyword evidence="3" id="KW-1185">Reference proteome</keyword>
<dbReference type="EMBL" id="JBHUIT010000002">
    <property type="protein sequence ID" value="MFD2255413.1"/>
    <property type="molecule type" value="Genomic_DNA"/>
</dbReference>
<protein>
    <submittedName>
        <fullName evidence="2">Uncharacterized protein</fullName>
    </submittedName>
</protein>
<accession>A0ABW5D2Y5</accession>
<proteinExistence type="predicted"/>
<gene>
    <name evidence="2" type="ORF">ACFSSA_01880</name>
</gene>
<sequence length="217" mass="23894">MRNLISLIAIILLFGLAANAAAEAGRGMINLVNMIPGNSRCMVKIDGVKLLPDGMMAGAETGWFLLPAGEKNLEFEHEGARDLSVGLTLEEGEGIVLAIYLEFSRQRKKDGKLAAPMIRMKRFPVYDNEESCMKAVSLCKSEKIFEIGGGDFVLQPADIVELPKWAGAGFHIKYKGRAVGEIRHNRQRSNYYVFIAPAGHGNYFAAKANCDQLGFRR</sequence>
<reference evidence="3" key="1">
    <citation type="journal article" date="2019" name="Int. J. Syst. Evol. Microbiol.">
        <title>The Global Catalogue of Microorganisms (GCM) 10K type strain sequencing project: providing services to taxonomists for standard genome sequencing and annotation.</title>
        <authorList>
            <consortium name="The Broad Institute Genomics Platform"/>
            <consortium name="The Broad Institute Genome Sequencing Center for Infectious Disease"/>
            <person name="Wu L."/>
            <person name="Ma J."/>
        </authorList>
    </citation>
    <scope>NUCLEOTIDE SEQUENCE [LARGE SCALE GENOMIC DNA]</scope>
    <source>
        <strain evidence="3">CGMCC 4.7106</strain>
    </source>
</reference>
<evidence type="ECO:0000313" key="2">
    <source>
        <dbReference type="EMBL" id="MFD2255413.1"/>
    </source>
</evidence>
<evidence type="ECO:0000256" key="1">
    <source>
        <dbReference type="SAM" id="SignalP"/>
    </source>
</evidence>
<name>A0ABW5D2Y5_9BACT</name>